<dbReference type="RefSeq" id="WP_110553387.1">
    <property type="nucleotide sequence ID" value="NZ_JACIBU010000001.1"/>
</dbReference>
<dbReference type="EMBL" id="JACIBU010000001">
    <property type="protein sequence ID" value="MBB3677176.1"/>
    <property type="molecule type" value="Genomic_DNA"/>
</dbReference>
<protein>
    <submittedName>
        <fullName evidence="2">Uncharacterized protein</fullName>
    </submittedName>
</protein>
<accession>A0A323V5G7</accession>
<name>A0A323V5G7_9ACTN</name>
<dbReference type="EMBL" id="QKNV01000221">
    <property type="protein sequence ID" value="PZA20117.1"/>
    <property type="molecule type" value="Genomic_DNA"/>
</dbReference>
<proteinExistence type="predicted"/>
<evidence type="ECO:0000313" key="1">
    <source>
        <dbReference type="EMBL" id="MBB3677176.1"/>
    </source>
</evidence>
<dbReference type="AlphaFoldDB" id="A0A323V5G7"/>
<reference evidence="2 3" key="1">
    <citation type="submission" date="2018-06" db="EMBL/GenBank/DDBJ databases">
        <title>Draft genome sequence of Modestobacter versicolor CP153-2.</title>
        <authorList>
            <person name="Gundlapally S.R."/>
        </authorList>
    </citation>
    <scope>NUCLEOTIDE SEQUENCE [LARGE SCALE GENOMIC DNA]</scope>
    <source>
        <strain evidence="2 3">CP153-2</strain>
    </source>
</reference>
<keyword evidence="3" id="KW-1185">Reference proteome</keyword>
<dbReference type="Proteomes" id="UP000580718">
    <property type="component" value="Unassembled WGS sequence"/>
</dbReference>
<comment type="caution">
    <text evidence="2">The sequence shown here is derived from an EMBL/GenBank/DDBJ whole genome shotgun (WGS) entry which is preliminary data.</text>
</comment>
<organism evidence="2 3">
    <name type="scientific">Modestobacter versicolor</name>
    <dbReference type="NCBI Taxonomy" id="429133"/>
    <lineage>
        <taxon>Bacteria</taxon>
        <taxon>Bacillati</taxon>
        <taxon>Actinomycetota</taxon>
        <taxon>Actinomycetes</taxon>
        <taxon>Geodermatophilales</taxon>
        <taxon>Geodermatophilaceae</taxon>
        <taxon>Modestobacter</taxon>
    </lineage>
</organism>
<reference evidence="1 4" key="2">
    <citation type="submission" date="2020-08" db="EMBL/GenBank/DDBJ databases">
        <title>Sequencing the genomes of 1000 actinobacteria strains.</title>
        <authorList>
            <person name="Klenk H.-P."/>
        </authorList>
    </citation>
    <scope>NUCLEOTIDE SEQUENCE [LARGE SCALE GENOMIC DNA]</scope>
    <source>
        <strain evidence="1 4">DSM 16678</strain>
    </source>
</reference>
<evidence type="ECO:0000313" key="2">
    <source>
        <dbReference type="EMBL" id="PZA20117.1"/>
    </source>
</evidence>
<dbReference type="Proteomes" id="UP000247602">
    <property type="component" value="Unassembled WGS sequence"/>
</dbReference>
<evidence type="ECO:0000313" key="4">
    <source>
        <dbReference type="Proteomes" id="UP000580718"/>
    </source>
</evidence>
<sequence length="78" mass="7928">MTTPATTDDVVLAAEETPAGVALAAGLEAVAGLHDEALDRIAHLADTWAAADAPADEVRVLRLAERPTVGQRVEAAAA</sequence>
<gene>
    <name evidence="2" type="ORF">DMO24_17125</name>
    <name evidence="1" type="ORF">FHX36_002911</name>
</gene>
<evidence type="ECO:0000313" key="3">
    <source>
        <dbReference type="Proteomes" id="UP000247602"/>
    </source>
</evidence>